<evidence type="ECO:0000313" key="3">
    <source>
        <dbReference type="EMBL" id="ACO47943.1"/>
    </source>
</evidence>
<dbReference type="RefSeq" id="WP_012694817.1">
    <property type="nucleotide sequence ID" value="NC_012528.1"/>
</dbReference>
<dbReference type="SUPFAM" id="SSF55154">
    <property type="entry name" value="CYTH-like phosphatases"/>
    <property type="match status" value="1"/>
</dbReference>
<dbReference type="InterPro" id="IPR023577">
    <property type="entry name" value="CYTH_domain"/>
</dbReference>
<evidence type="ECO:0000256" key="1">
    <source>
        <dbReference type="PIRSR" id="PIRSR016487-1"/>
    </source>
</evidence>
<dbReference type="CDD" id="cd07891">
    <property type="entry name" value="CYTH-like_CthTTM-like_1"/>
    <property type="match status" value="1"/>
</dbReference>
<reference evidence="3 4" key="1">
    <citation type="journal article" date="2009" name="PLoS Genet.">
        <title>Alliance of proteomics and genomics to unravel the specificities of Sahara bacterium Deinococcus deserti.</title>
        <authorList>
            <person name="de Groot A."/>
            <person name="Dulermo R."/>
            <person name="Ortet P."/>
            <person name="Blanchard L."/>
            <person name="Guerin P."/>
            <person name="Fernandez B."/>
            <person name="Vacherie B."/>
            <person name="Dossat C."/>
            <person name="Jolivet E."/>
            <person name="Siguier P."/>
            <person name="Chandler M."/>
            <person name="Barakat M."/>
            <person name="Dedieu A."/>
            <person name="Barbe V."/>
            <person name="Heulin T."/>
            <person name="Sommer S."/>
            <person name="Achouak W."/>
            <person name="Armengaud J."/>
        </authorList>
    </citation>
    <scope>NUCLEOTIDE SEQUENCE [LARGE SCALE GENOMIC DNA]</scope>
    <source>
        <strain evidence="4">DSM 17065 / CIP 109153 / LMG 22923 / VCD115</strain>
        <plasmid evidence="4">pDeide3</plasmid>
    </source>
</reference>
<sequence>MPMEIERKFLVRADVWAATVKPEGSELRQGYLSTDPARTVRVRVANTQAWLTIKGKTQGVSRAEFEYALPVDDARQLLTLSVSQLHKTRYRMPVGVHTWDVDVFHGPLSGLILAEVELRAEDEQFEPPLWVGVEVSADARYYNSALSGAQQVPDPPEL</sequence>
<dbReference type="EMBL" id="CP001117">
    <property type="protein sequence ID" value="ACO47943.1"/>
    <property type="molecule type" value="Genomic_DNA"/>
</dbReference>
<dbReference type="Gene3D" id="2.40.320.10">
    <property type="entry name" value="Hypothetical Protein Pfu-838710-001"/>
    <property type="match status" value="1"/>
</dbReference>
<dbReference type="InterPro" id="IPR033469">
    <property type="entry name" value="CYTH-like_dom_sf"/>
</dbReference>
<dbReference type="InterPro" id="IPR012042">
    <property type="entry name" value="NeuTTM/CthTTM-like"/>
</dbReference>
<dbReference type="Proteomes" id="UP000002208">
    <property type="component" value="Plasmid 3"/>
</dbReference>
<dbReference type="Pfam" id="PF01928">
    <property type="entry name" value="CYTH"/>
    <property type="match status" value="1"/>
</dbReference>
<dbReference type="PANTHER" id="PTHR40114:SF1">
    <property type="entry name" value="SLR0698 PROTEIN"/>
    <property type="match status" value="1"/>
</dbReference>
<dbReference type="KEGG" id="ddr:Deide_3p00310"/>
<proteinExistence type="predicted"/>
<dbReference type="PANTHER" id="PTHR40114">
    <property type="entry name" value="SLR0698 PROTEIN"/>
    <property type="match status" value="1"/>
</dbReference>
<geneLocation type="plasmid" evidence="4">
    <name>pDeide3</name>
</geneLocation>
<dbReference type="PIRSF" id="PIRSF016487">
    <property type="entry name" value="CYTH_UCP016487"/>
    <property type="match status" value="1"/>
</dbReference>
<feature type="domain" description="CYTH" evidence="2">
    <location>
        <begin position="2"/>
        <end position="148"/>
    </location>
</feature>
<evidence type="ECO:0000313" key="4">
    <source>
        <dbReference type="Proteomes" id="UP000002208"/>
    </source>
</evidence>
<evidence type="ECO:0000259" key="2">
    <source>
        <dbReference type="PROSITE" id="PS51707"/>
    </source>
</evidence>
<dbReference type="AlphaFoldDB" id="C1D462"/>
<accession>C1D462</accession>
<dbReference type="PROSITE" id="PS51707">
    <property type="entry name" value="CYTH"/>
    <property type="match status" value="1"/>
</dbReference>
<organism evidence="3 4">
    <name type="scientific">Deinococcus deserti (strain DSM 17065 / CIP 109153 / LMG 22923 / VCD115)</name>
    <dbReference type="NCBI Taxonomy" id="546414"/>
    <lineage>
        <taxon>Bacteria</taxon>
        <taxon>Thermotogati</taxon>
        <taxon>Deinococcota</taxon>
        <taxon>Deinococci</taxon>
        <taxon>Deinococcales</taxon>
        <taxon>Deinococcaceae</taxon>
        <taxon>Deinococcus</taxon>
    </lineage>
</organism>
<dbReference type="SMART" id="SM01118">
    <property type="entry name" value="CYTH"/>
    <property type="match status" value="1"/>
</dbReference>
<protein>
    <submittedName>
        <fullName evidence="3">Putative adenylate cyclase</fullName>
    </submittedName>
</protein>
<dbReference type="OrthoDB" id="9805588at2"/>
<name>C1D462_DEIDV</name>
<dbReference type="HOGENOM" id="CLU_109545_1_0_0"/>
<gene>
    <name evidence="3" type="ordered locus">Deide_3p00310</name>
</gene>
<keyword evidence="4" id="KW-1185">Reference proteome</keyword>
<feature type="active site" description="Proton acceptor" evidence="1">
    <location>
        <position position="31"/>
    </location>
</feature>
<keyword evidence="3" id="KW-0614">Plasmid</keyword>